<evidence type="ECO:0000313" key="9">
    <source>
        <dbReference type="EMBL" id="PTB74207.1"/>
    </source>
</evidence>
<dbReference type="OrthoDB" id="76259at2759"/>
<protein>
    <submittedName>
        <fullName evidence="9">Dyp-type peroxidase</fullName>
    </submittedName>
</protein>
<dbReference type="AlphaFoldDB" id="A0A2T4BY04"/>
<accession>A0A2T4BY04</accession>
<dbReference type="Pfam" id="PF20628">
    <property type="entry name" value="Dyp_perox_C"/>
    <property type="match status" value="1"/>
</dbReference>
<comment type="cofactor">
    <cofactor evidence="1">
        <name>heme b</name>
        <dbReference type="ChEBI" id="CHEBI:60344"/>
    </cofactor>
</comment>
<dbReference type="GO" id="GO:0004601">
    <property type="term" value="F:peroxidase activity"/>
    <property type="evidence" value="ECO:0007669"/>
    <property type="project" value="UniProtKB-KW"/>
</dbReference>
<keyword evidence="3" id="KW-0479">Metal-binding</keyword>
<evidence type="ECO:0000259" key="8">
    <source>
        <dbReference type="Pfam" id="PF20628"/>
    </source>
</evidence>
<dbReference type="SUPFAM" id="SSF54909">
    <property type="entry name" value="Dimeric alpha+beta barrel"/>
    <property type="match status" value="1"/>
</dbReference>
<dbReference type="Proteomes" id="UP000240760">
    <property type="component" value="Unassembled WGS sequence"/>
</dbReference>
<sequence>MNVPQPVQAPLTKSATFLVLTINPSPSSLKTIRSALASIEDLSKNVSIRDLNSNFSVTVGIASAAWDLLIPSSANIPKPSELHPFKPVHGQRHSAPATPGDLLFHIRSDRRDICFEFESQLLRLLDDAVTVQDDTQGFRYFDARDLLGFVDGTANPAASALPEAVLIAENDDHEACVGGSYVVVQKYIHDIPAWRALSTSDQEAIIGRTKADNIELDDQPPGAQQPHKTLTTIEDEHGNEHGILRDNMPFGSPGSGVFGTYFIGYSRRLWVIEKMMERMFVGDPPGKHDRILDFSTAVTGGTFYVPPGWVLGKLDED</sequence>
<dbReference type="Pfam" id="PF04261">
    <property type="entry name" value="Dyp_perox_N"/>
    <property type="match status" value="1"/>
</dbReference>
<dbReference type="PANTHER" id="PTHR30521">
    <property type="entry name" value="DEFERROCHELATASE/PEROXIDASE"/>
    <property type="match status" value="1"/>
</dbReference>
<dbReference type="PROSITE" id="PS51404">
    <property type="entry name" value="DYP_PEROXIDASE"/>
    <property type="match status" value="1"/>
</dbReference>
<dbReference type="NCBIfam" id="TIGR01413">
    <property type="entry name" value="Dyp_perox_fam"/>
    <property type="match status" value="1"/>
</dbReference>
<dbReference type="EMBL" id="KZ679136">
    <property type="protein sequence ID" value="PTB74207.1"/>
    <property type="molecule type" value="Genomic_DNA"/>
</dbReference>
<dbReference type="GO" id="GO:0020037">
    <property type="term" value="F:heme binding"/>
    <property type="evidence" value="ECO:0007669"/>
    <property type="project" value="InterPro"/>
</dbReference>
<keyword evidence="2 9" id="KW-0575">Peroxidase</keyword>
<evidence type="ECO:0000259" key="7">
    <source>
        <dbReference type="Pfam" id="PF04261"/>
    </source>
</evidence>
<evidence type="ECO:0000256" key="3">
    <source>
        <dbReference type="ARBA" id="ARBA00022723"/>
    </source>
</evidence>
<dbReference type="InterPro" id="IPR048328">
    <property type="entry name" value="Dyp_perox_C"/>
</dbReference>
<dbReference type="InterPro" id="IPR011008">
    <property type="entry name" value="Dimeric_a/b-barrel"/>
</dbReference>
<keyword evidence="10" id="KW-1185">Reference proteome</keyword>
<keyword evidence="4" id="KW-0560">Oxidoreductase</keyword>
<evidence type="ECO:0000256" key="2">
    <source>
        <dbReference type="ARBA" id="ARBA00022559"/>
    </source>
</evidence>
<evidence type="ECO:0000256" key="5">
    <source>
        <dbReference type="ARBA" id="ARBA00023004"/>
    </source>
</evidence>
<keyword evidence="5" id="KW-0408">Iron</keyword>
<gene>
    <name evidence="9" type="ORF">M440DRAFT_67184</name>
</gene>
<dbReference type="GO" id="GO:0005829">
    <property type="term" value="C:cytosol"/>
    <property type="evidence" value="ECO:0007669"/>
    <property type="project" value="TreeGrafter"/>
</dbReference>
<dbReference type="STRING" id="983965.A0A2T4BY04"/>
<reference evidence="9 10" key="1">
    <citation type="submission" date="2016-07" db="EMBL/GenBank/DDBJ databases">
        <title>Multiple horizontal gene transfer events from other fungi enriched the ability of initially mycotrophic Trichoderma (Ascomycota) to feed on dead plant biomass.</title>
        <authorList>
            <consortium name="DOE Joint Genome Institute"/>
            <person name="Aerts A."/>
            <person name="Atanasova L."/>
            <person name="Chenthamara K."/>
            <person name="Zhang J."/>
            <person name="Grujic M."/>
            <person name="Henrissat B."/>
            <person name="Kuo A."/>
            <person name="Salamov A."/>
            <person name="Lipzen A."/>
            <person name="Labutti K."/>
            <person name="Barry K."/>
            <person name="Miao Y."/>
            <person name="Rahimi M.J."/>
            <person name="Shen Q."/>
            <person name="Grigoriev I.V."/>
            <person name="Kubicek C.P."/>
            <person name="Druzhinina I.S."/>
        </authorList>
    </citation>
    <scope>NUCLEOTIDE SEQUENCE [LARGE SCALE GENOMIC DNA]</scope>
    <source>
        <strain evidence="9 10">ATCC 18648</strain>
    </source>
</reference>
<proteinExistence type="inferred from homology"/>
<organism evidence="9 10">
    <name type="scientific">Trichoderma longibrachiatum ATCC 18648</name>
    <dbReference type="NCBI Taxonomy" id="983965"/>
    <lineage>
        <taxon>Eukaryota</taxon>
        <taxon>Fungi</taxon>
        <taxon>Dikarya</taxon>
        <taxon>Ascomycota</taxon>
        <taxon>Pezizomycotina</taxon>
        <taxon>Sordariomycetes</taxon>
        <taxon>Hypocreomycetidae</taxon>
        <taxon>Hypocreales</taxon>
        <taxon>Hypocreaceae</taxon>
        <taxon>Trichoderma</taxon>
    </lineage>
</organism>
<evidence type="ECO:0000256" key="6">
    <source>
        <dbReference type="ARBA" id="ARBA00025737"/>
    </source>
</evidence>
<feature type="domain" description="Dyp-type peroxidase C-terminal" evidence="8">
    <location>
        <begin position="142"/>
        <end position="308"/>
    </location>
</feature>
<dbReference type="InterPro" id="IPR006314">
    <property type="entry name" value="Dyp_peroxidase"/>
</dbReference>
<dbReference type="SMR" id="A0A2T4BY04"/>
<name>A0A2T4BY04_TRILO</name>
<dbReference type="PANTHER" id="PTHR30521:SF0">
    <property type="entry name" value="DYP-TYPE PEROXIDASE FAMILY PROTEIN"/>
    <property type="match status" value="1"/>
</dbReference>
<dbReference type="InterPro" id="IPR048327">
    <property type="entry name" value="Dyp_perox_N"/>
</dbReference>
<evidence type="ECO:0000256" key="4">
    <source>
        <dbReference type="ARBA" id="ARBA00023002"/>
    </source>
</evidence>
<evidence type="ECO:0000256" key="1">
    <source>
        <dbReference type="ARBA" id="ARBA00001970"/>
    </source>
</evidence>
<feature type="domain" description="Dyp-type peroxidase N-terminal" evidence="7">
    <location>
        <begin position="5"/>
        <end position="139"/>
    </location>
</feature>
<comment type="similarity">
    <text evidence="6">Belongs to the DyP-type peroxidase family.</text>
</comment>
<dbReference type="GO" id="GO:0046872">
    <property type="term" value="F:metal ion binding"/>
    <property type="evidence" value="ECO:0007669"/>
    <property type="project" value="UniProtKB-KW"/>
</dbReference>
<evidence type="ECO:0000313" key="10">
    <source>
        <dbReference type="Proteomes" id="UP000240760"/>
    </source>
</evidence>